<dbReference type="PIRSF" id="PIRSF006232">
    <property type="entry name" value="Pirin"/>
    <property type="match status" value="1"/>
</dbReference>
<proteinExistence type="inferred from homology"/>
<organism evidence="6 7">
    <name type="scientific">Jejuia pallidilutea</name>
    <dbReference type="NCBI Taxonomy" id="504487"/>
    <lineage>
        <taxon>Bacteria</taxon>
        <taxon>Pseudomonadati</taxon>
        <taxon>Bacteroidota</taxon>
        <taxon>Flavobacteriia</taxon>
        <taxon>Flavobacteriales</taxon>
        <taxon>Flavobacteriaceae</taxon>
        <taxon>Jejuia</taxon>
    </lineage>
</organism>
<evidence type="ECO:0000256" key="3">
    <source>
        <dbReference type="RuleBase" id="RU003457"/>
    </source>
</evidence>
<keyword evidence="2" id="KW-0408">Iron</keyword>
<keyword evidence="7" id="KW-1185">Reference proteome</keyword>
<evidence type="ECO:0000259" key="5">
    <source>
        <dbReference type="Pfam" id="PF17954"/>
    </source>
</evidence>
<dbReference type="Pfam" id="PF02678">
    <property type="entry name" value="Pirin"/>
    <property type="match status" value="1"/>
</dbReference>
<sequence>MKKTKIMKTIIHKADTRGFANHGWLKSHHTFSFAGYQNPERMNFGMLRVLNDDVVQPKMGFGTHPHQNMEIISIPLKGALSHKDSMGNKRAIEVGEVQVMSAGTGLTHSEFNDSQTDEVNFLQLWIIPEKTGVEPNYEQRKFNASKRKNKLQTVVAPKDKLEGDALPISQQAYIYRTYLEADNTVALTPKSTDNGFYIFLVDGSIEVSGNNLTKRDAIGIWDTDNFEVKAHESAEVIIIEVPMN</sequence>
<comment type="similarity">
    <text evidence="1 3">Belongs to the pirin family.</text>
</comment>
<dbReference type="AlphaFoldDB" id="A0A098LUN1"/>
<dbReference type="Gene3D" id="2.60.120.10">
    <property type="entry name" value="Jelly Rolls"/>
    <property type="match status" value="2"/>
</dbReference>
<dbReference type="GO" id="GO:0046872">
    <property type="term" value="F:metal ion binding"/>
    <property type="evidence" value="ECO:0007669"/>
    <property type="project" value="UniProtKB-KW"/>
</dbReference>
<gene>
    <name evidence="6" type="ORF">JCM19538_800</name>
</gene>
<dbReference type="Proteomes" id="UP000030184">
    <property type="component" value="Unassembled WGS sequence"/>
</dbReference>
<dbReference type="InterPro" id="IPR012093">
    <property type="entry name" value="Pirin"/>
</dbReference>
<comment type="cofactor">
    <cofactor evidence="2">
        <name>Fe cation</name>
        <dbReference type="ChEBI" id="CHEBI:24875"/>
    </cofactor>
    <text evidence="2">Binds 1 Fe cation per subunit.</text>
</comment>
<feature type="binding site" evidence="2">
    <location>
        <position position="66"/>
    </location>
    <ligand>
        <name>Fe cation</name>
        <dbReference type="ChEBI" id="CHEBI:24875"/>
    </ligand>
</feature>
<dbReference type="SUPFAM" id="SSF51182">
    <property type="entry name" value="RmlC-like cupins"/>
    <property type="match status" value="1"/>
</dbReference>
<feature type="domain" description="Pirin N-terminal" evidence="4">
    <location>
        <begin position="17"/>
        <end position="126"/>
    </location>
</feature>
<dbReference type="CDD" id="cd02910">
    <property type="entry name" value="cupin_Yhhw_N"/>
    <property type="match status" value="1"/>
</dbReference>
<accession>A0A098LUN1</accession>
<dbReference type="Pfam" id="PF17954">
    <property type="entry name" value="Pirin_C_2"/>
    <property type="match status" value="1"/>
</dbReference>
<name>A0A098LUN1_9FLAO</name>
<feature type="domain" description="Quercetin 2,3-dioxygenase C-terminal cupin" evidence="5">
    <location>
        <begin position="162"/>
        <end position="241"/>
    </location>
</feature>
<evidence type="ECO:0000256" key="2">
    <source>
        <dbReference type="PIRSR" id="PIRSR006232-1"/>
    </source>
</evidence>
<dbReference type="EMBL" id="BBNY01000068">
    <property type="protein sequence ID" value="GAL90059.1"/>
    <property type="molecule type" value="Genomic_DNA"/>
</dbReference>
<evidence type="ECO:0000259" key="4">
    <source>
        <dbReference type="Pfam" id="PF02678"/>
    </source>
</evidence>
<dbReference type="PANTHER" id="PTHR43212">
    <property type="entry name" value="QUERCETIN 2,3-DIOXYGENASE"/>
    <property type="match status" value="1"/>
</dbReference>
<evidence type="ECO:0000313" key="6">
    <source>
        <dbReference type="EMBL" id="GAL90059.1"/>
    </source>
</evidence>
<dbReference type="InterPro" id="IPR041602">
    <property type="entry name" value="Quercetinase_C"/>
</dbReference>
<reference evidence="7" key="1">
    <citation type="journal article" date="2014" name="Genome Announc.">
        <title>Draft Genome Sequence of Marine Flavobacterium Jejuia pallidilutea Strain 11shimoA1 and Pigmentation Mutants.</title>
        <authorList>
            <person name="Takatani N."/>
            <person name="Nakanishi M."/>
            <person name="Meirelles P."/>
            <person name="Mino S."/>
            <person name="Suda W."/>
            <person name="Oshima K."/>
            <person name="Hattori M."/>
            <person name="Ohkuma M."/>
            <person name="Hosokawa M."/>
            <person name="Miyashita K."/>
            <person name="Thompson F.L."/>
            <person name="Niwa A."/>
            <person name="Sawabe T."/>
            <person name="Sawabe T."/>
        </authorList>
    </citation>
    <scope>NUCLEOTIDE SEQUENCE [LARGE SCALE GENOMIC DNA]</scope>
    <source>
        <strain evidence="7">JCM 19538</strain>
    </source>
</reference>
<dbReference type="PANTHER" id="PTHR43212:SF3">
    <property type="entry name" value="QUERCETIN 2,3-DIOXYGENASE"/>
    <property type="match status" value="1"/>
</dbReference>
<protein>
    <submittedName>
        <fullName evidence="6">Possible pirin family proteins</fullName>
    </submittedName>
</protein>
<evidence type="ECO:0000256" key="1">
    <source>
        <dbReference type="ARBA" id="ARBA00008416"/>
    </source>
</evidence>
<evidence type="ECO:0000313" key="7">
    <source>
        <dbReference type="Proteomes" id="UP000030184"/>
    </source>
</evidence>
<feature type="binding site" evidence="2">
    <location>
        <position position="108"/>
    </location>
    <ligand>
        <name>Fe cation</name>
        <dbReference type="ChEBI" id="CHEBI:24875"/>
    </ligand>
</feature>
<keyword evidence="2" id="KW-0479">Metal-binding</keyword>
<comment type="caution">
    <text evidence="6">The sequence shown here is derived from an EMBL/GenBank/DDBJ whole genome shotgun (WGS) entry which is preliminary data.</text>
</comment>
<feature type="binding site" evidence="2">
    <location>
        <position position="110"/>
    </location>
    <ligand>
        <name>Fe cation</name>
        <dbReference type="ChEBI" id="CHEBI:24875"/>
    </ligand>
</feature>
<feature type="binding site" evidence="2">
    <location>
        <position position="64"/>
    </location>
    <ligand>
        <name>Fe cation</name>
        <dbReference type="ChEBI" id="CHEBI:24875"/>
    </ligand>
</feature>
<dbReference type="InterPro" id="IPR011051">
    <property type="entry name" value="RmlC_Cupin_sf"/>
</dbReference>
<dbReference type="InterPro" id="IPR014710">
    <property type="entry name" value="RmlC-like_jellyroll"/>
</dbReference>
<dbReference type="InterPro" id="IPR003829">
    <property type="entry name" value="Pirin_N_dom"/>
</dbReference>